<dbReference type="Proteomes" id="UP001186944">
    <property type="component" value="Unassembled WGS sequence"/>
</dbReference>
<comment type="caution">
    <text evidence="6">The sequence shown here is derived from an EMBL/GenBank/DDBJ whole genome shotgun (WGS) entry which is preliminary data.</text>
</comment>
<keyword evidence="4" id="KW-0539">Nucleus</keyword>
<dbReference type="InterPro" id="IPR010736">
    <property type="entry name" value="SHIPPO-rpt"/>
</dbReference>
<evidence type="ECO:0000313" key="6">
    <source>
        <dbReference type="EMBL" id="KAK3090498.1"/>
    </source>
</evidence>
<sequence>MAATDSIRLVDDDYVKRIHSRNTSGHLHKGHGIVAATASIPSKYQTIVTDNADKKGFSAQAKRFQFDAAMTDAPGPGSYVKHSGFEPSSTSFSKKGTGGFASKSKKGLKYTITAGPGPGVYALPTLLVTQKDFNKSESGRLFQKPIAHAAIDEKKHMKPAPNQYQVLKYNPGKVNNVAAEAAFKSQSKRELMNVKTIVNNPAPGHYNVNDELLHLAAKIPFSSFKSKSKRQMRPDPPPVPGPGAYKPNEAIDPAKKQLFPRKHYLCISAPAMPLPDTPPMPGPGTYDTVDYEGPPKHYMSSSAFVSTTSRWTAATNGTELPSPAHYRPVQPAKQSFIYNAAGKWI</sequence>
<dbReference type="GO" id="GO:0001940">
    <property type="term" value="C:male pronucleus"/>
    <property type="evidence" value="ECO:0007669"/>
    <property type="project" value="TreeGrafter"/>
</dbReference>
<feature type="region of interest" description="Disordered" evidence="5">
    <location>
        <begin position="225"/>
        <end position="250"/>
    </location>
</feature>
<dbReference type="EMBL" id="VSWD01000010">
    <property type="protein sequence ID" value="KAK3090498.1"/>
    <property type="molecule type" value="Genomic_DNA"/>
</dbReference>
<evidence type="ECO:0000256" key="3">
    <source>
        <dbReference type="ARBA" id="ARBA00022490"/>
    </source>
</evidence>
<evidence type="ECO:0000256" key="1">
    <source>
        <dbReference type="ARBA" id="ARBA00004123"/>
    </source>
</evidence>
<evidence type="ECO:0008006" key="8">
    <source>
        <dbReference type="Google" id="ProtNLM"/>
    </source>
</evidence>
<dbReference type="Pfam" id="PF07004">
    <property type="entry name" value="SHIPPO-rpt"/>
    <property type="match status" value="3"/>
</dbReference>
<comment type="subcellular location">
    <subcellularLocation>
        <location evidence="2">Cytoplasm</location>
    </subcellularLocation>
    <subcellularLocation>
        <location evidence="1">Nucleus</location>
    </subcellularLocation>
</comment>
<dbReference type="PANTHER" id="PTHR35678">
    <property type="entry name" value="PROTEIN STPG4"/>
    <property type="match status" value="1"/>
</dbReference>
<keyword evidence="7" id="KW-1185">Reference proteome</keyword>
<dbReference type="GO" id="GO:0003682">
    <property type="term" value="F:chromatin binding"/>
    <property type="evidence" value="ECO:0007669"/>
    <property type="project" value="TreeGrafter"/>
</dbReference>
<name>A0AA88XRR0_PINIB</name>
<evidence type="ECO:0000256" key="5">
    <source>
        <dbReference type="SAM" id="MobiDB-lite"/>
    </source>
</evidence>
<dbReference type="GO" id="GO:0005737">
    <property type="term" value="C:cytoplasm"/>
    <property type="evidence" value="ECO:0007669"/>
    <property type="project" value="UniProtKB-SubCell"/>
</dbReference>
<evidence type="ECO:0000256" key="2">
    <source>
        <dbReference type="ARBA" id="ARBA00004496"/>
    </source>
</evidence>
<accession>A0AA88XRR0</accession>
<dbReference type="AlphaFoldDB" id="A0AA88XRR0"/>
<dbReference type="GO" id="GO:0042393">
    <property type="term" value="F:histone binding"/>
    <property type="evidence" value="ECO:0007669"/>
    <property type="project" value="TreeGrafter"/>
</dbReference>
<dbReference type="GO" id="GO:0001939">
    <property type="term" value="C:female pronucleus"/>
    <property type="evidence" value="ECO:0007669"/>
    <property type="project" value="TreeGrafter"/>
</dbReference>
<proteinExistence type="predicted"/>
<evidence type="ECO:0000313" key="7">
    <source>
        <dbReference type="Proteomes" id="UP001186944"/>
    </source>
</evidence>
<gene>
    <name evidence="6" type="ORF">FSP39_012318</name>
</gene>
<organism evidence="6 7">
    <name type="scientific">Pinctada imbricata</name>
    <name type="common">Atlantic pearl-oyster</name>
    <name type="synonym">Pinctada martensii</name>
    <dbReference type="NCBI Taxonomy" id="66713"/>
    <lineage>
        <taxon>Eukaryota</taxon>
        <taxon>Metazoa</taxon>
        <taxon>Spiralia</taxon>
        <taxon>Lophotrochozoa</taxon>
        <taxon>Mollusca</taxon>
        <taxon>Bivalvia</taxon>
        <taxon>Autobranchia</taxon>
        <taxon>Pteriomorphia</taxon>
        <taxon>Pterioida</taxon>
        <taxon>Pterioidea</taxon>
        <taxon>Pteriidae</taxon>
        <taxon>Pinctada</taxon>
    </lineage>
</organism>
<dbReference type="GO" id="GO:0044727">
    <property type="term" value="P:epigenetic programing of male pronucleus"/>
    <property type="evidence" value="ECO:0007669"/>
    <property type="project" value="TreeGrafter"/>
</dbReference>
<reference evidence="6" key="1">
    <citation type="submission" date="2019-08" db="EMBL/GenBank/DDBJ databases">
        <title>The improved chromosome-level genome for the pearl oyster Pinctada fucata martensii using PacBio sequencing and Hi-C.</title>
        <authorList>
            <person name="Zheng Z."/>
        </authorList>
    </citation>
    <scope>NUCLEOTIDE SEQUENCE</scope>
    <source>
        <strain evidence="6">ZZ-2019</strain>
        <tissue evidence="6">Adductor muscle</tissue>
    </source>
</reference>
<evidence type="ECO:0000256" key="4">
    <source>
        <dbReference type="ARBA" id="ARBA00023242"/>
    </source>
</evidence>
<dbReference type="GO" id="GO:0042585">
    <property type="term" value="C:germinal vesicle"/>
    <property type="evidence" value="ECO:0007669"/>
    <property type="project" value="TreeGrafter"/>
</dbReference>
<dbReference type="PANTHER" id="PTHR35678:SF1">
    <property type="entry name" value="PROTEIN STPG4"/>
    <property type="match status" value="1"/>
</dbReference>
<protein>
    <recommendedName>
        <fullName evidence="8">O(6)-methylguanine-induced apoptosis 2</fullName>
    </recommendedName>
</protein>
<keyword evidence="3" id="KW-0963">Cytoplasm</keyword>